<evidence type="ECO:0000313" key="2">
    <source>
        <dbReference type="EMBL" id="MCB7283385.1"/>
    </source>
</evidence>
<keyword evidence="1" id="KW-1133">Transmembrane helix</keyword>
<dbReference type="RefSeq" id="WP_227195514.1">
    <property type="nucleotide sequence ID" value="NZ_CZAN01000035.1"/>
</dbReference>
<organism evidence="2 3">
    <name type="scientific">Phocaeicola vulgatus</name>
    <name type="common">Bacteroides vulgatus</name>
    <dbReference type="NCBI Taxonomy" id="821"/>
    <lineage>
        <taxon>Bacteria</taxon>
        <taxon>Pseudomonadati</taxon>
        <taxon>Bacteroidota</taxon>
        <taxon>Bacteroidia</taxon>
        <taxon>Bacteroidales</taxon>
        <taxon>Bacteroidaceae</taxon>
        <taxon>Phocaeicola</taxon>
    </lineage>
</organism>
<evidence type="ECO:0008006" key="4">
    <source>
        <dbReference type="Google" id="ProtNLM"/>
    </source>
</evidence>
<evidence type="ECO:0000256" key="1">
    <source>
        <dbReference type="SAM" id="Phobius"/>
    </source>
</evidence>
<reference evidence="2" key="1">
    <citation type="submission" date="2021-10" db="EMBL/GenBank/DDBJ databases">
        <title>Collection of gut derived symbiotic bacterial strains cultured from healthy donors.</title>
        <authorList>
            <person name="Lin H."/>
            <person name="Littmann E."/>
            <person name="Kohout C."/>
            <person name="Pamer E.G."/>
        </authorList>
    </citation>
    <scope>NUCLEOTIDE SEQUENCE</scope>
    <source>
        <strain evidence="2">DFI.1.167</strain>
    </source>
</reference>
<accession>A0AAW4V404</accession>
<protein>
    <recommendedName>
        <fullName evidence="4">DUF3883 domain-containing protein</fullName>
    </recommendedName>
</protein>
<proteinExistence type="predicted"/>
<name>A0AAW4V404_PHOVU</name>
<sequence>MSRLNFKNEGDEHNFWQNYTDLMSGFLVVFIITSLVAWYGYIKVTGAIGGDGGSIKVTIEQSRMIREFNEAQKSLVSEYFHYNEQYQRFECKSDIMFEPNLANIPADKEEIFIEAGKELVNKILSKFKESVNISFKIIIEGRAARHLNKGSKEANEAADRAVWHTMEIRSYERALSLYNLWNQNGIIKSIQEMNGEVFISGSGFGGQGRYPNTPGQEELNKTFIIQIIPYIKYSRGIMKVRDLRQYIKTISKGNETLELVGSNKEYFLNMMSGQGQKVDALIAGAASFANNAKEQLFYEFVQNAYDASADSLFFYANEEFLIVLNNGEPFFTDLNIFDLPEGEEPRDGQLYNFLAKGKSLKLNDDDKLGKYGQGSKLLYTLLADINHNVNTEELLKDAIINNKKGPYLVSWQNMSQLDAWLINDDEWIPAQADDVENHILFAKILMSYYPIAPGQDLERFSNEEAQRAIKAFNELVDPPRNKSFLTRGTALIIPLGKGKYDAIIEENNLENVRARLGVFASITADQERNVGKSLKHIYVMGKEAEQHPVSSLFVDFVEEGNKFHYHFAFNPIFAEKNVVNFFKGLPILQTKYRFGFILDSQILEVDDSRQRISDTEKTCDQLRLAYTHLVDELKSLLVTNREKFDYIYQSLISSRPEDNSEDEQKLRKAFYDVIRPFLKEYAYTSEGTYVPFEQVCEEEKETNVLLKDIGITDLHWIDNESRKKYSFHFDKKVRVLRFAEMLQMADMEKLSAWIKCMSKEDYRLFHTNCLDCISDIETIQLFRSNENNLYSWGELKSDINVYYMAQTTQPIFVGQEYIVEPMCEEYDEDDYSNLFGKIKANLAELRETSMGRDAVCQTLCMIAENESDYEDEIINGITVLQNWRGDYLPFSELFEERLDGTILFDNFRIKGSIPECIKHRDWLIDKQGDNTALWNWIVNHFDDIKQEDGWGDNTDAYLRDIQNAYKAGGTSVAGSLLRLYLDKDGKPTDESCQNVENFDKLSEAEYEKLQASYFDYNFVPYKYEKVLSSAPFMINTLYVYDLIDPNQFIDFDTLAILSKISSDGFLLKHRVIGNDNSFKVQALNGGKNYTNDLDTDLRSALLEIGFYYIPQKVQTLISSDTNAFNITRDDFANSVVDKISDKNLIFPLIRNCSSAVVEHYINSLSIISIDHKITDSDIRWQIIKFAVSRDTEENEFRKTIFNCIRHNNEGLPETIKDSVFIAYDHEYSLYALNGDYQEENEHIDSFLDCLPSDNDAEWFKEQFYGDKKENVSCKEIYDEIKDKHLTIEQLRFCLDYSLNDGPDYYNLEIGKEESLSEALTMIKTNQYRGFDEYFKISDFDSETQVFAEQSLLNDEEKLPNEMQKWLEQNVDAINLFENIRTDSESYISVRRLIRDNEEAIAIPDFEDPDKTESTINWLLNAELIYVYGDNAYKNIKRIIDRLPEGIVNMVFLRYTGNVECRDKSLDSICPTFTLEEYDKESCFLSIYSWTPIFLDMLMNDKKVQNFFVNEVVFAYEGLELLSKHKLHKSPKLEVSVKAHEGDYNEIATEPYQIWKNMPESRGILIKTSKKPIGINFTMLKNREQVFSKAIDNKEFGYDTNGLVVVQYPNAEKISAIKMIEKHIADMEFFQQPFIVLQGLYVDQLEKLEQIAEEKGTDIATIVQTSEKSISNTSDNDANLKVDEDKLDNIKELAESFDVDELMELADKKDMILEILHEMQEVDDETQESQVRQTIGYIGELIYEQYLLAQGKDYKYAAIEGIGDYDFHNITDRIYVDVKTTLYSLKDGTAPFYLHKSQNTFMQKHPNEKYHIVRISLNDLDLQKSYERIRDIYGKEANPMIDERLKEDCLKIAKKYWRGAKIEQFDALSPEYSIKIEKK</sequence>
<gene>
    <name evidence="2" type="ORF">LI282_20420</name>
</gene>
<keyword evidence="1" id="KW-0472">Membrane</keyword>
<evidence type="ECO:0000313" key="3">
    <source>
        <dbReference type="Proteomes" id="UP001199363"/>
    </source>
</evidence>
<feature type="transmembrane region" description="Helical" evidence="1">
    <location>
        <begin position="21"/>
        <end position="41"/>
    </location>
</feature>
<comment type="caution">
    <text evidence="2">The sequence shown here is derived from an EMBL/GenBank/DDBJ whole genome shotgun (WGS) entry which is preliminary data.</text>
</comment>
<dbReference type="Proteomes" id="UP001199363">
    <property type="component" value="Unassembled WGS sequence"/>
</dbReference>
<dbReference type="EMBL" id="JAJCQG010000104">
    <property type="protein sequence ID" value="MCB7283385.1"/>
    <property type="molecule type" value="Genomic_DNA"/>
</dbReference>
<keyword evidence="1" id="KW-0812">Transmembrane</keyword>